<organism evidence="2 3">
    <name type="scientific">Allacma fusca</name>
    <dbReference type="NCBI Taxonomy" id="39272"/>
    <lineage>
        <taxon>Eukaryota</taxon>
        <taxon>Metazoa</taxon>
        <taxon>Ecdysozoa</taxon>
        <taxon>Arthropoda</taxon>
        <taxon>Hexapoda</taxon>
        <taxon>Collembola</taxon>
        <taxon>Symphypleona</taxon>
        <taxon>Sminthuridae</taxon>
        <taxon>Allacma</taxon>
    </lineage>
</organism>
<evidence type="ECO:0000313" key="2">
    <source>
        <dbReference type="EMBL" id="CAG7786770.1"/>
    </source>
</evidence>
<accession>A0A8J2KHM0</accession>
<dbReference type="Pfam" id="PF13374">
    <property type="entry name" value="TPR_10"/>
    <property type="match status" value="1"/>
</dbReference>
<proteinExistence type="predicted"/>
<dbReference type="PANTHER" id="PTHR46082">
    <property type="entry name" value="ATP/GTP-BINDING PROTEIN-RELATED"/>
    <property type="match status" value="1"/>
</dbReference>
<dbReference type="InterPro" id="IPR019734">
    <property type="entry name" value="TPR_rpt"/>
</dbReference>
<sequence length="618" mass="70021">MHDSPPTGASTRVLTSKEKTALDLFFQGDYSQAYDLFKEIYDTQRVNHGDDHPYTLQTLTSISNCLSNLEKYDESLNVITDVIKYHTEKSGRFDSKTRVAIKSKCILLNKMAKFNEAIELLSDLWEFEEANDITNSIETLSTLVSAYTGKGDFEKAKNRVVDLVQITAGTKGADHPEALRAQAMLADILLKMGEKEDATVLLEEILEKQKEHLGCLHADTKRTEEYLEAIKSAKEIESSEISETEKEELEEKRVGIESALKQNEKAISVYEEGKYQHSMELFTQSLHKLKKYKSEDKLGILETRHSIAMLLDKVGRPWEGKKQLLEVLEEQEKFLPCDSVDLLTTKSDLAVILCSIGKYSEAYEQSWEVLQLAESSLGADHELTLTINNNIACILIHLAKYDLAKEIAQKVLEARKRVLGDSHMHTLTTLNTIAHLMNIDGNSKQAYELIIEICEYRKKILGEKHPLSLSSLHDLSLAADNIGNHVASFNLCLRAVSLLKKSLGMGHPVTLKVQLTVMVYFMQGGFSKKAKELSDILFEHMVTVNGFYHPDTIAFMQEFAKMIAAKGETNFAYSIFRMNYHNRVYIFGEDHPATADSKAWTSLCYIKLLREARRHLIY</sequence>
<protein>
    <recommendedName>
        <fullName evidence="4">Kinesin light chain</fullName>
    </recommendedName>
</protein>
<evidence type="ECO:0000256" key="1">
    <source>
        <dbReference type="SAM" id="Coils"/>
    </source>
</evidence>
<reference evidence="2" key="1">
    <citation type="submission" date="2021-06" db="EMBL/GenBank/DDBJ databases">
        <authorList>
            <person name="Hodson N. C."/>
            <person name="Mongue J. A."/>
            <person name="Jaron S. K."/>
        </authorList>
    </citation>
    <scope>NUCLEOTIDE SEQUENCE</scope>
</reference>
<gene>
    <name evidence="2" type="ORF">AFUS01_LOCUS25323</name>
</gene>
<dbReference type="Proteomes" id="UP000708208">
    <property type="component" value="Unassembled WGS sequence"/>
</dbReference>
<evidence type="ECO:0000313" key="3">
    <source>
        <dbReference type="Proteomes" id="UP000708208"/>
    </source>
</evidence>
<name>A0A8J2KHM0_9HEXA</name>
<dbReference type="OrthoDB" id="5985681at2759"/>
<comment type="caution">
    <text evidence="2">The sequence shown here is derived from an EMBL/GenBank/DDBJ whole genome shotgun (WGS) entry which is preliminary data.</text>
</comment>
<dbReference type="PANTHER" id="PTHR46082:SF6">
    <property type="entry name" value="AAA+ ATPASE DOMAIN-CONTAINING PROTEIN-RELATED"/>
    <property type="match status" value="1"/>
</dbReference>
<keyword evidence="1" id="KW-0175">Coiled coil</keyword>
<dbReference type="Pfam" id="PF13424">
    <property type="entry name" value="TPR_12"/>
    <property type="match status" value="2"/>
</dbReference>
<feature type="coiled-coil region" evidence="1">
    <location>
        <begin position="227"/>
        <end position="266"/>
    </location>
</feature>
<dbReference type="SMART" id="SM00028">
    <property type="entry name" value="TPR"/>
    <property type="match status" value="5"/>
</dbReference>
<keyword evidence="3" id="KW-1185">Reference proteome</keyword>
<dbReference type="InterPro" id="IPR053137">
    <property type="entry name" value="NLR-like"/>
</dbReference>
<dbReference type="AlphaFoldDB" id="A0A8J2KHM0"/>
<evidence type="ECO:0008006" key="4">
    <source>
        <dbReference type="Google" id="ProtNLM"/>
    </source>
</evidence>
<dbReference type="EMBL" id="CAJVCH010325698">
    <property type="protein sequence ID" value="CAG7786770.1"/>
    <property type="molecule type" value="Genomic_DNA"/>
</dbReference>